<reference evidence="12 13" key="1">
    <citation type="submission" date="2019-03" db="EMBL/GenBank/DDBJ databases">
        <title>Sequencing 23 genomes of Wallemia ichthyophaga.</title>
        <authorList>
            <person name="Gostincar C."/>
        </authorList>
    </citation>
    <scope>NUCLEOTIDE SEQUENCE [LARGE SCALE GENOMIC DNA]</scope>
    <source>
        <strain evidence="12 13">EXF-6200</strain>
    </source>
</reference>
<keyword evidence="3" id="KW-0547">Nucleotide-binding</keyword>
<dbReference type="PROSITE" id="PS51192">
    <property type="entry name" value="HELICASE_ATP_BIND_1"/>
    <property type="match status" value="1"/>
</dbReference>
<evidence type="ECO:0000259" key="10">
    <source>
        <dbReference type="PROSITE" id="PS51192"/>
    </source>
</evidence>
<dbReference type="GO" id="GO:0005634">
    <property type="term" value="C:nucleus"/>
    <property type="evidence" value="ECO:0007669"/>
    <property type="project" value="UniProtKB-SubCell"/>
</dbReference>
<dbReference type="InterPro" id="IPR038718">
    <property type="entry name" value="SNF2-like_sf"/>
</dbReference>
<feature type="compositionally biased region" description="Polar residues" evidence="9">
    <location>
        <begin position="602"/>
        <end position="630"/>
    </location>
</feature>
<comment type="subcellular location">
    <subcellularLocation>
        <location evidence="1">Nucleus</location>
    </subcellularLocation>
</comment>
<proteinExistence type="inferred from homology"/>
<dbReference type="Pfam" id="PF00176">
    <property type="entry name" value="SNF2-rel_dom"/>
    <property type="match status" value="1"/>
</dbReference>
<name>A0A4T0JIJ5_WALIC</name>
<dbReference type="FunFam" id="3.40.50.10810:FF:000015">
    <property type="entry name" value="lymphoid-specific helicase isoform X1"/>
    <property type="match status" value="1"/>
</dbReference>
<feature type="compositionally biased region" description="Basic and acidic residues" evidence="9">
    <location>
        <begin position="79"/>
        <end position="106"/>
    </location>
</feature>
<evidence type="ECO:0000256" key="3">
    <source>
        <dbReference type="ARBA" id="ARBA00022741"/>
    </source>
</evidence>
<dbReference type="Proteomes" id="UP000310689">
    <property type="component" value="Unassembled WGS sequence"/>
</dbReference>
<evidence type="ECO:0000256" key="6">
    <source>
        <dbReference type="ARBA" id="ARBA00022840"/>
    </source>
</evidence>
<dbReference type="InterPro" id="IPR027417">
    <property type="entry name" value="P-loop_NTPase"/>
</dbReference>
<feature type="compositionally biased region" description="Polar residues" evidence="9">
    <location>
        <begin position="1028"/>
        <end position="1057"/>
    </location>
</feature>
<comment type="caution">
    <text evidence="12">The sequence shown here is derived from an EMBL/GenBank/DDBJ whole genome shotgun (WGS) entry which is preliminary data.</text>
</comment>
<dbReference type="PROSITE" id="PS51194">
    <property type="entry name" value="HELICASE_CTER"/>
    <property type="match status" value="1"/>
</dbReference>
<dbReference type="PANTHER" id="PTHR10799">
    <property type="entry name" value="SNF2/RAD54 HELICASE FAMILY"/>
    <property type="match status" value="1"/>
</dbReference>
<gene>
    <name evidence="12" type="ORF">E3P86_00585</name>
</gene>
<dbReference type="GO" id="GO:0004386">
    <property type="term" value="F:helicase activity"/>
    <property type="evidence" value="ECO:0007669"/>
    <property type="project" value="UniProtKB-KW"/>
</dbReference>
<feature type="compositionally biased region" description="Basic and acidic residues" evidence="9">
    <location>
        <begin position="660"/>
        <end position="675"/>
    </location>
</feature>
<dbReference type="InterPro" id="IPR001650">
    <property type="entry name" value="Helicase_C-like"/>
</dbReference>
<feature type="compositionally biased region" description="Basic and acidic residues" evidence="9">
    <location>
        <begin position="556"/>
        <end position="572"/>
    </location>
</feature>
<dbReference type="Pfam" id="PF00271">
    <property type="entry name" value="Helicase_C"/>
    <property type="match status" value="1"/>
</dbReference>
<feature type="compositionally biased region" description="Basic and acidic residues" evidence="9">
    <location>
        <begin position="587"/>
        <end position="601"/>
    </location>
</feature>
<dbReference type="GO" id="GO:0016787">
    <property type="term" value="F:hydrolase activity"/>
    <property type="evidence" value="ECO:0007669"/>
    <property type="project" value="UniProtKB-KW"/>
</dbReference>
<organism evidence="12 13">
    <name type="scientific">Wallemia ichthyophaga</name>
    <dbReference type="NCBI Taxonomy" id="245174"/>
    <lineage>
        <taxon>Eukaryota</taxon>
        <taxon>Fungi</taxon>
        <taxon>Dikarya</taxon>
        <taxon>Basidiomycota</taxon>
        <taxon>Wallemiomycotina</taxon>
        <taxon>Wallemiomycetes</taxon>
        <taxon>Wallemiales</taxon>
        <taxon>Wallemiaceae</taxon>
        <taxon>Wallemia</taxon>
    </lineage>
</organism>
<comment type="similarity">
    <text evidence="2">Belongs to the SNF2/RAD54 helicase family.</text>
</comment>
<keyword evidence="8" id="KW-0539">Nucleus</keyword>
<evidence type="ECO:0000256" key="1">
    <source>
        <dbReference type="ARBA" id="ARBA00004123"/>
    </source>
</evidence>
<feature type="compositionally biased region" description="Basic and acidic residues" evidence="9">
    <location>
        <begin position="1"/>
        <end position="33"/>
    </location>
</feature>
<sequence length="1057" mass="120566">MDDLTNRPHNLKHEDDDDVQIRSDINLKRKERENDDDEVQVVSEPDPMMESLKKLLSKSTLYSKILQKKMSDPSQPPPPKEKEVNESDTKPDPKPQSRAVRVDDKSIAPPAAPSVPSPEKRKSSRPNAGINAQMEKNKREAEMRREAIEARNKRSLRSQRKKDELDKKTRGTARKAKDKPRIEFSDSEEEQSKDKNNKKEEILYRYDLESDNAQSDYDQQEREDSEDDEYDDKPKHSKVVVSSSEEEEDEEDNDQDLPHYPGQPALVSGTELRDFQKNGVEWLSTLDSNGFSGILADEMGLGKTLQTITFLAKLMEDGSKGPFLIICPLSVVKNWINEFAKFTPKLQPVMYHGDAKKRAAIRQEMKTRGFFNPKLKNKWALQPRIICTTYEMAIRDARTFRRIEWRYIVVDEGHRLRNIETKLLKELKTFVSANRLIITGTPLQNNLKELWSLLNFCLPQLFDDLESFNTLFDFNRVNSDENGNSEERQNETVQLMSTLHEILQPFLLRRLKSDVAKGLPPKKEYVLYAPLTQKQKSVYDAILNRQIRSAISDLKTHGDIDGEGMRKEEKGNEVLAPRASKYRKKHANNDDMKIDDSKSDSENLSPTNNASDGNNKSISAYFTKPKSQAKTNDDDKSKIIVIEDSDDDDIKSQSAKKKEKNADDTIKTVENGKDDKMEDDDFEAMLIKEAEDHRLREEVANGKRKSLQAARDAAKKEMGNMKFENLVMQARKICAHPYIFHWDVNEENEKTVGRDLVNASGKMMLCMRLLEELKSRGHKTLIFSQFVTLLDILEGELKALIEHRFSLSADYLVDGLGWNICRLDGSTSQEERELQIDLFNNQSDDDPDAPKVFLLSTRAGGLGINLVGADSIIFYDSDWNPQVDIQAMDRVHRIGQTKPVLIFRLVTKNSVEQKMMTTAKGKRKLESMVISQGHYKQDNSGKKVNTTHERLTKALDELDITNVRTATDDEKLISDEEMNQLLDRSDEAMKREQGWTHGKGASDIAQVMGLANESNGDDNIKMNDLDDQSAQESSNLPSNVSSAEPSRAVSENTESHK</sequence>
<protein>
    <recommendedName>
        <fullName evidence="14">Lymphoid-specific helicase</fullName>
    </recommendedName>
</protein>
<dbReference type="SMART" id="SM00490">
    <property type="entry name" value="HELICc"/>
    <property type="match status" value="1"/>
</dbReference>
<evidence type="ECO:0000313" key="13">
    <source>
        <dbReference type="Proteomes" id="UP000310689"/>
    </source>
</evidence>
<dbReference type="SUPFAM" id="SSF52540">
    <property type="entry name" value="P-loop containing nucleoside triphosphate hydrolases"/>
    <property type="match status" value="2"/>
</dbReference>
<evidence type="ECO:0000313" key="12">
    <source>
        <dbReference type="EMBL" id="TIB41962.1"/>
    </source>
</evidence>
<keyword evidence="5" id="KW-0347">Helicase</keyword>
<evidence type="ECO:0008006" key="14">
    <source>
        <dbReference type="Google" id="ProtNLM"/>
    </source>
</evidence>
<evidence type="ECO:0000256" key="5">
    <source>
        <dbReference type="ARBA" id="ARBA00022806"/>
    </source>
</evidence>
<dbReference type="InterPro" id="IPR000330">
    <property type="entry name" value="SNF2_N"/>
</dbReference>
<feature type="domain" description="Helicase ATP-binding" evidence="10">
    <location>
        <begin position="284"/>
        <end position="460"/>
    </location>
</feature>
<evidence type="ECO:0000256" key="7">
    <source>
        <dbReference type="ARBA" id="ARBA00023054"/>
    </source>
</evidence>
<dbReference type="Gene3D" id="3.40.50.10810">
    <property type="entry name" value="Tandem AAA-ATPase domain"/>
    <property type="match status" value="1"/>
</dbReference>
<dbReference type="Gene3D" id="3.40.50.300">
    <property type="entry name" value="P-loop containing nucleotide triphosphate hydrolases"/>
    <property type="match status" value="1"/>
</dbReference>
<feature type="compositionally biased region" description="Basic and acidic residues" evidence="9">
    <location>
        <begin position="135"/>
        <end position="152"/>
    </location>
</feature>
<feature type="domain" description="Helicase C-terminal" evidence="11">
    <location>
        <begin position="765"/>
        <end position="952"/>
    </location>
</feature>
<feature type="region of interest" description="Disordered" evidence="9">
    <location>
        <begin position="1"/>
        <end position="50"/>
    </location>
</feature>
<keyword evidence="6" id="KW-0067">ATP-binding</keyword>
<evidence type="ECO:0000256" key="9">
    <source>
        <dbReference type="SAM" id="MobiDB-lite"/>
    </source>
</evidence>
<dbReference type="SMART" id="SM00487">
    <property type="entry name" value="DEXDc"/>
    <property type="match status" value="1"/>
</dbReference>
<evidence type="ECO:0000259" key="11">
    <source>
        <dbReference type="PROSITE" id="PS51194"/>
    </source>
</evidence>
<dbReference type="CDD" id="cd18793">
    <property type="entry name" value="SF2_C_SNF"/>
    <property type="match status" value="1"/>
</dbReference>
<dbReference type="AlphaFoldDB" id="A0A4T0JIJ5"/>
<dbReference type="GO" id="GO:0005524">
    <property type="term" value="F:ATP binding"/>
    <property type="evidence" value="ECO:0007669"/>
    <property type="project" value="UniProtKB-KW"/>
</dbReference>
<feature type="region of interest" description="Disordered" evidence="9">
    <location>
        <begin position="556"/>
        <end position="675"/>
    </location>
</feature>
<accession>A0A4T0JIJ5</accession>
<dbReference type="InterPro" id="IPR049730">
    <property type="entry name" value="SNF2/RAD54-like_C"/>
</dbReference>
<feature type="compositionally biased region" description="Acidic residues" evidence="9">
    <location>
        <begin position="221"/>
        <end position="231"/>
    </location>
</feature>
<dbReference type="EMBL" id="SPOI01000013">
    <property type="protein sequence ID" value="TIB41962.1"/>
    <property type="molecule type" value="Genomic_DNA"/>
</dbReference>
<dbReference type="InterPro" id="IPR014001">
    <property type="entry name" value="Helicase_ATP-bd"/>
</dbReference>
<feature type="region of interest" description="Disordered" evidence="9">
    <location>
        <begin position="65"/>
        <end position="264"/>
    </location>
</feature>
<evidence type="ECO:0000256" key="4">
    <source>
        <dbReference type="ARBA" id="ARBA00022801"/>
    </source>
</evidence>
<feature type="compositionally biased region" description="Basic and acidic residues" evidence="9">
    <location>
        <begin position="179"/>
        <end position="208"/>
    </location>
</feature>
<keyword evidence="7" id="KW-0175">Coiled coil</keyword>
<feature type="compositionally biased region" description="Acidic residues" evidence="9">
    <location>
        <begin position="244"/>
        <end position="255"/>
    </location>
</feature>
<evidence type="ECO:0000256" key="8">
    <source>
        <dbReference type="ARBA" id="ARBA00023242"/>
    </source>
</evidence>
<keyword evidence="4" id="KW-0378">Hydrolase</keyword>
<feature type="region of interest" description="Disordered" evidence="9">
    <location>
        <begin position="1013"/>
        <end position="1057"/>
    </location>
</feature>
<evidence type="ECO:0000256" key="2">
    <source>
        <dbReference type="ARBA" id="ARBA00007025"/>
    </source>
</evidence>